<dbReference type="EMBL" id="JACIDZ010000025">
    <property type="protein sequence ID" value="MBB4124553.1"/>
    <property type="molecule type" value="Genomic_DNA"/>
</dbReference>
<evidence type="ECO:0000313" key="2">
    <source>
        <dbReference type="EMBL" id="MBB4124553.1"/>
    </source>
</evidence>
<reference evidence="2 3" key="1">
    <citation type="submission" date="2020-08" db="EMBL/GenBank/DDBJ databases">
        <title>Genomic Encyclopedia of Type Strains, Phase IV (KMG-IV): sequencing the most valuable type-strain genomes for metagenomic binning, comparative biology and taxonomic classification.</title>
        <authorList>
            <person name="Goeker M."/>
        </authorList>
    </citation>
    <scope>NUCLEOTIDE SEQUENCE [LARGE SCALE GENOMIC DNA]</scope>
    <source>
        <strain evidence="2 3">DSM 28101</strain>
    </source>
</reference>
<dbReference type="AlphaFoldDB" id="A0A7W6KRC0"/>
<protein>
    <submittedName>
        <fullName evidence="2">Putative phosphosugar-binding protein</fullName>
    </submittedName>
</protein>
<accession>A0A7W6KRC0</accession>
<keyword evidence="1" id="KW-0472">Membrane</keyword>
<sequence length="67" mass="7192">MAASCLDTHPPFCDAFILDILVVIGTILLIARVGETPSAWHSAGMPGGDEANKAFEDKYIPQIRHLG</sequence>
<comment type="caution">
    <text evidence="2">The sequence shown here is derived from an EMBL/GenBank/DDBJ whole genome shotgun (WGS) entry which is preliminary data.</text>
</comment>
<feature type="transmembrane region" description="Helical" evidence="1">
    <location>
        <begin position="12"/>
        <end position="31"/>
    </location>
</feature>
<evidence type="ECO:0000313" key="3">
    <source>
        <dbReference type="Proteomes" id="UP000530571"/>
    </source>
</evidence>
<keyword evidence="1" id="KW-0812">Transmembrane</keyword>
<keyword evidence="1" id="KW-1133">Transmembrane helix</keyword>
<organism evidence="2 3">
    <name type="scientific">Martelella radicis</name>
    <dbReference type="NCBI Taxonomy" id="1397476"/>
    <lineage>
        <taxon>Bacteria</taxon>
        <taxon>Pseudomonadati</taxon>
        <taxon>Pseudomonadota</taxon>
        <taxon>Alphaproteobacteria</taxon>
        <taxon>Hyphomicrobiales</taxon>
        <taxon>Aurantimonadaceae</taxon>
        <taxon>Martelella</taxon>
    </lineage>
</organism>
<gene>
    <name evidence="2" type="ORF">GGR30_004513</name>
</gene>
<dbReference type="RefSeq" id="WP_183491338.1">
    <property type="nucleotide sequence ID" value="NZ_JACIDZ010000025.1"/>
</dbReference>
<dbReference type="Proteomes" id="UP000530571">
    <property type="component" value="Unassembled WGS sequence"/>
</dbReference>
<keyword evidence="3" id="KW-1185">Reference proteome</keyword>
<evidence type="ECO:0000256" key="1">
    <source>
        <dbReference type="SAM" id="Phobius"/>
    </source>
</evidence>
<proteinExistence type="predicted"/>
<name>A0A7W6KRC0_9HYPH</name>